<keyword evidence="1" id="KW-0812">Transmembrane</keyword>
<dbReference type="Pfam" id="PF13432">
    <property type="entry name" value="TPR_16"/>
    <property type="match status" value="1"/>
</dbReference>
<accession>A0A3D6BN62</accession>
<dbReference type="Proteomes" id="UP000263268">
    <property type="component" value="Unassembled WGS sequence"/>
</dbReference>
<dbReference type="AlphaFoldDB" id="A0A3D6BN62"/>
<dbReference type="Gene3D" id="1.25.40.10">
    <property type="entry name" value="Tetratricopeptide repeat domain"/>
    <property type="match status" value="1"/>
</dbReference>
<feature type="transmembrane region" description="Helical" evidence="1">
    <location>
        <begin position="92"/>
        <end position="108"/>
    </location>
</feature>
<dbReference type="EMBL" id="DPRK01000055">
    <property type="protein sequence ID" value="HCY80696.1"/>
    <property type="molecule type" value="Genomic_DNA"/>
</dbReference>
<protein>
    <submittedName>
        <fullName evidence="2">Uncharacterized protein</fullName>
    </submittedName>
</protein>
<gene>
    <name evidence="2" type="ORF">DHV22_03355</name>
</gene>
<keyword evidence="1" id="KW-1133">Transmembrane helix</keyword>
<proteinExistence type="predicted"/>
<reference evidence="2 3" key="1">
    <citation type="journal article" date="2018" name="Nat. Biotechnol.">
        <title>A standardized bacterial taxonomy based on genome phylogeny substantially revises the tree of life.</title>
        <authorList>
            <person name="Parks D.H."/>
            <person name="Chuvochina M."/>
            <person name="Waite D.W."/>
            <person name="Rinke C."/>
            <person name="Skarshewski A."/>
            <person name="Chaumeil P.A."/>
            <person name="Hugenholtz P."/>
        </authorList>
    </citation>
    <scope>NUCLEOTIDE SEQUENCE [LARGE SCALE GENOMIC DNA]</scope>
    <source>
        <strain evidence="2">UBA10227</strain>
    </source>
</reference>
<comment type="caution">
    <text evidence="2">The sequence shown here is derived from an EMBL/GenBank/DDBJ whole genome shotgun (WGS) entry which is preliminary data.</text>
</comment>
<evidence type="ECO:0000256" key="1">
    <source>
        <dbReference type="SAM" id="Phobius"/>
    </source>
</evidence>
<dbReference type="Pfam" id="PF13174">
    <property type="entry name" value="TPR_6"/>
    <property type="match status" value="1"/>
</dbReference>
<evidence type="ECO:0000313" key="2">
    <source>
        <dbReference type="EMBL" id="HCY80696.1"/>
    </source>
</evidence>
<sequence length="245" mass="28302">MNPNYNITQEELEYIERYINNNMTPDELVGFEEKLNNNPNFKNQVEDIKTLLLGIETQALTEKIETFHNELPDTKSPKEQPSKVRHLDFRKWVAAAAVIIAVGSFWFFNGNSNSKLYSKYYAPDPGLPTTMSTQDNFVFYDAMVNYKRQDYQLAINKWQPLLTNKPENDTLNYFMGSAYLAQGETTTAISYLEKVTELKESAFKNDAFYYLGLAYLKNNKIELAKETLKQSNMDDSKAILSELED</sequence>
<dbReference type="InterPro" id="IPR019734">
    <property type="entry name" value="TPR_rpt"/>
</dbReference>
<dbReference type="SUPFAM" id="SSF48452">
    <property type="entry name" value="TPR-like"/>
    <property type="match status" value="1"/>
</dbReference>
<keyword evidence="1" id="KW-0472">Membrane</keyword>
<name>A0A3D6BN62_9FLAO</name>
<evidence type="ECO:0000313" key="3">
    <source>
        <dbReference type="Proteomes" id="UP000263268"/>
    </source>
</evidence>
<organism evidence="2 3">
    <name type="scientific">Xanthomarina gelatinilytica</name>
    <dbReference type="NCBI Taxonomy" id="1137281"/>
    <lineage>
        <taxon>Bacteria</taxon>
        <taxon>Pseudomonadati</taxon>
        <taxon>Bacteroidota</taxon>
        <taxon>Flavobacteriia</taxon>
        <taxon>Flavobacteriales</taxon>
        <taxon>Flavobacteriaceae</taxon>
        <taxon>Xanthomarina</taxon>
    </lineage>
</organism>
<dbReference type="InterPro" id="IPR011990">
    <property type="entry name" value="TPR-like_helical_dom_sf"/>
</dbReference>